<dbReference type="OrthoDB" id="3535998at2759"/>
<gene>
    <name evidence="2" type="ORF">Slin15195_G039660</name>
</gene>
<sequence length="459" mass="51921">MRRNSEASSSCRIERKRAHDREAQRASRAKTKQYIAHLEKTVADLTESSGDNRANYLAQHASHQSQEIDKLQGLVNKIKSLVHDATKSEDSSPGGMKGEGSNADSSAAVPTDAFSALNWDTQSEDQWITEVAKATEIESQPQQQRAIEPAQVGQSSRNLVVLGINLYCENSDETTYFQRLNELIEKIEKTPDNLSTLAEDMDILIRAIVSGWDAAERVHHFDIVWRALRAFDEGLWYRAQPIERFAHFWNMRSTMLHKIQPKNQPRRPMASFMSPTIGQRSSKHPSVVDYFGWPQARNHLLGLGIRQCTGRAAVAFTESFRFAWPWEVRDVYKINKQTGLYSFSKEFLTSFNDIASFRLLANQLIPFEVHPLPRTVPEADFSNISEEESVHDEFRYQEPVFGSAATVNQDHNMTQADSSPEDWMATLASLHEAGRNGMHSAIPTFSMAHEASLAQWPAV</sequence>
<keyword evidence="3" id="KW-1185">Reference proteome</keyword>
<evidence type="ECO:0008006" key="4">
    <source>
        <dbReference type="Google" id="ProtNLM"/>
    </source>
</evidence>
<organism evidence="2 3">
    <name type="scientific">Septoria linicola</name>
    <dbReference type="NCBI Taxonomy" id="215465"/>
    <lineage>
        <taxon>Eukaryota</taxon>
        <taxon>Fungi</taxon>
        <taxon>Dikarya</taxon>
        <taxon>Ascomycota</taxon>
        <taxon>Pezizomycotina</taxon>
        <taxon>Dothideomycetes</taxon>
        <taxon>Dothideomycetidae</taxon>
        <taxon>Mycosphaerellales</taxon>
        <taxon>Mycosphaerellaceae</taxon>
        <taxon>Septoria</taxon>
    </lineage>
</organism>
<dbReference type="GO" id="GO:0003700">
    <property type="term" value="F:DNA-binding transcription factor activity"/>
    <property type="evidence" value="ECO:0007669"/>
    <property type="project" value="InterPro"/>
</dbReference>
<dbReference type="InterPro" id="IPR046347">
    <property type="entry name" value="bZIP_sf"/>
</dbReference>
<feature type="compositionally biased region" description="Polar residues" evidence="1">
    <location>
        <begin position="1"/>
        <end position="11"/>
    </location>
</feature>
<dbReference type="EMBL" id="CP099420">
    <property type="protein sequence ID" value="USW50647.1"/>
    <property type="molecule type" value="Genomic_DNA"/>
</dbReference>
<proteinExistence type="predicted"/>
<evidence type="ECO:0000313" key="2">
    <source>
        <dbReference type="EMBL" id="USW50647.1"/>
    </source>
</evidence>
<evidence type="ECO:0000313" key="3">
    <source>
        <dbReference type="Proteomes" id="UP001056384"/>
    </source>
</evidence>
<evidence type="ECO:0000256" key="1">
    <source>
        <dbReference type="SAM" id="MobiDB-lite"/>
    </source>
</evidence>
<dbReference type="Proteomes" id="UP001056384">
    <property type="component" value="Chromosome 3"/>
</dbReference>
<dbReference type="Gene3D" id="1.20.5.170">
    <property type="match status" value="1"/>
</dbReference>
<dbReference type="SUPFAM" id="SSF57959">
    <property type="entry name" value="Leucine zipper domain"/>
    <property type="match status" value="1"/>
</dbReference>
<dbReference type="InterPro" id="IPR021833">
    <property type="entry name" value="DUF3425"/>
</dbReference>
<accession>A0A9Q9AJR5</accession>
<dbReference type="Pfam" id="PF11905">
    <property type="entry name" value="DUF3425"/>
    <property type="match status" value="1"/>
</dbReference>
<reference evidence="2" key="1">
    <citation type="submission" date="2022-06" db="EMBL/GenBank/DDBJ databases">
        <title>Complete genome sequences of two strains of the flax pathogen Septoria linicola.</title>
        <authorList>
            <person name="Lapalu N."/>
            <person name="Simon A."/>
            <person name="Demenou B."/>
            <person name="Paumier D."/>
            <person name="Guillot M.-P."/>
            <person name="Gout L."/>
            <person name="Valade R."/>
        </authorList>
    </citation>
    <scope>NUCLEOTIDE SEQUENCE</scope>
    <source>
        <strain evidence="2">SE15195</strain>
    </source>
</reference>
<feature type="region of interest" description="Disordered" evidence="1">
    <location>
        <begin position="1"/>
        <end position="30"/>
    </location>
</feature>
<dbReference type="PANTHER" id="PTHR37012">
    <property type="entry name" value="B-ZIP TRANSCRIPTION FACTOR (EUROFUNG)-RELATED"/>
    <property type="match status" value="1"/>
</dbReference>
<dbReference type="CDD" id="cd14688">
    <property type="entry name" value="bZIP_YAP"/>
    <property type="match status" value="1"/>
</dbReference>
<name>A0A9Q9AJR5_9PEZI</name>
<protein>
    <recommendedName>
        <fullName evidence="4">BZIP domain-containing protein</fullName>
    </recommendedName>
</protein>
<feature type="region of interest" description="Disordered" evidence="1">
    <location>
        <begin position="84"/>
        <end position="108"/>
    </location>
</feature>
<dbReference type="AlphaFoldDB" id="A0A9Q9AJR5"/>
<dbReference type="PANTHER" id="PTHR37012:SF7">
    <property type="entry name" value="B-ZIP TRANSCRIPTION FACTOR (EUROFUNG)-RELATED"/>
    <property type="match status" value="1"/>
</dbReference>